<comment type="caution">
    <text evidence="2">The sequence shown here is derived from an EMBL/GenBank/DDBJ whole genome shotgun (WGS) entry which is preliminary data.</text>
</comment>
<evidence type="ECO:0000256" key="1">
    <source>
        <dbReference type="SAM" id="Phobius"/>
    </source>
</evidence>
<reference evidence="2 3" key="1">
    <citation type="journal article" date="2024" name="Anaerobe">
        <title>The identification of Finegoldia dalianensis sp. nov., isolated from the pus of a patient with skin abscess and genomic analysis of the strains belonging to Finegoldia genus.</title>
        <authorList>
            <person name="Li Y."/>
            <person name="Wang Y."/>
            <person name="Xiao D."/>
            <person name="Wang J."/>
            <person name="Jin D."/>
        </authorList>
    </citation>
    <scope>NUCLEOTIDE SEQUENCE [LARGE SCALE GENOMIC DNA]</scope>
    <source>
        <strain evidence="2 3">LY240594</strain>
    </source>
</reference>
<name>A0ABW9KDU5_9FIRM</name>
<feature type="transmembrane region" description="Helical" evidence="1">
    <location>
        <begin position="44"/>
        <end position="69"/>
    </location>
</feature>
<sequence length="70" mass="8043">MIAIVAQIVLFLLIICLIFATNIVSKHALVCAYLTSADCKSLSFILIIMSIFFFLLNFVWLKLIFMLLWN</sequence>
<evidence type="ECO:0000313" key="2">
    <source>
        <dbReference type="EMBL" id="MFN2102857.1"/>
    </source>
</evidence>
<dbReference type="RefSeq" id="WP_012289895.1">
    <property type="nucleotide sequence ID" value="NZ_JBDLBQ010000007.1"/>
</dbReference>
<dbReference type="EMBL" id="JBDLBQ010000007">
    <property type="protein sequence ID" value="MFN2102857.1"/>
    <property type="molecule type" value="Genomic_DNA"/>
</dbReference>
<dbReference type="Proteomes" id="UP001634413">
    <property type="component" value="Unassembled WGS sequence"/>
</dbReference>
<accession>A0ABW9KDU5</accession>
<keyword evidence="1" id="KW-0812">Transmembrane</keyword>
<keyword evidence="3" id="KW-1185">Reference proteome</keyword>
<protein>
    <submittedName>
        <fullName evidence="2">Uncharacterized protein</fullName>
    </submittedName>
</protein>
<keyword evidence="1" id="KW-0472">Membrane</keyword>
<keyword evidence="1" id="KW-1133">Transmembrane helix</keyword>
<evidence type="ECO:0000313" key="3">
    <source>
        <dbReference type="Proteomes" id="UP001634413"/>
    </source>
</evidence>
<proteinExistence type="predicted"/>
<gene>
    <name evidence="2" type="ORF">ABDJ34_08080</name>
</gene>
<organism evidence="2 3">
    <name type="scientific">Finegoldia dalianensis</name>
    <dbReference type="NCBI Taxonomy" id="3145239"/>
    <lineage>
        <taxon>Bacteria</taxon>
        <taxon>Bacillati</taxon>
        <taxon>Bacillota</taxon>
        <taxon>Tissierellia</taxon>
        <taxon>Tissierellales</taxon>
        <taxon>Peptoniphilaceae</taxon>
        <taxon>Finegoldia</taxon>
    </lineage>
</organism>